<gene>
    <name evidence="8" type="ORF">VE01_05855</name>
</gene>
<evidence type="ECO:0000256" key="6">
    <source>
        <dbReference type="SAM" id="Phobius"/>
    </source>
</evidence>
<dbReference type="AlphaFoldDB" id="A0A1B8GK83"/>
<keyword evidence="9" id="KW-1185">Reference proteome</keyword>
<keyword evidence="2 6" id="KW-0812">Transmembrane</keyword>
<feature type="transmembrane region" description="Helical" evidence="6">
    <location>
        <begin position="234"/>
        <end position="258"/>
    </location>
</feature>
<dbReference type="PANTHER" id="PTHR33048">
    <property type="entry name" value="PTH11-LIKE INTEGRAL MEMBRANE PROTEIN (AFU_ORTHOLOGUE AFUA_5G11245)"/>
    <property type="match status" value="1"/>
</dbReference>
<feature type="transmembrane region" description="Helical" evidence="6">
    <location>
        <begin position="172"/>
        <end position="191"/>
    </location>
</feature>
<dbReference type="InterPro" id="IPR049326">
    <property type="entry name" value="Rhodopsin_dom_fungi"/>
</dbReference>
<evidence type="ECO:0000313" key="9">
    <source>
        <dbReference type="Proteomes" id="UP000091956"/>
    </source>
</evidence>
<comment type="subcellular location">
    <subcellularLocation>
        <location evidence="1">Membrane</location>
        <topology evidence="1">Multi-pass membrane protein</topology>
    </subcellularLocation>
</comment>
<feature type="transmembrane region" description="Helical" evidence="6">
    <location>
        <begin position="122"/>
        <end position="143"/>
    </location>
</feature>
<evidence type="ECO:0000256" key="5">
    <source>
        <dbReference type="ARBA" id="ARBA00038359"/>
    </source>
</evidence>
<protein>
    <recommendedName>
        <fullName evidence="7">Rhodopsin domain-containing protein</fullName>
    </recommendedName>
</protein>
<feature type="transmembrane region" description="Helical" evidence="6">
    <location>
        <begin position="6"/>
        <end position="26"/>
    </location>
</feature>
<dbReference type="PANTHER" id="PTHR33048:SF166">
    <property type="entry name" value="PTH11-LIKE INTEGRAL MEMBRANE PROTEIN"/>
    <property type="match status" value="1"/>
</dbReference>
<keyword evidence="4 6" id="KW-0472">Membrane</keyword>
<dbReference type="Pfam" id="PF20684">
    <property type="entry name" value="Fung_rhodopsin"/>
    <property type="match status" value="1"/>
</dbReference>
<dbReference type="GO" id="GO:0016020">
    <property type="term" value="C:membrane"/>
    <property type="evidence" value="ECO:0007669"/>
    <property type="project" value="UniProtKB-SubCell"/>
</dbReference>
<name>A0A1B8GK83_9PEZI</name>
<evidence type="ECO:0000256" key="4">
    <source>
        <dbReference type="ARBA" id="ARBA00023136"/>
    </source>
</evidence>
<proteinExistence type="inferred from homology"/>
<reference evidence="8 9" key="1">
    <citation type="submission" date="2016-03" db="EMBL/GenBank/DDBJ databases">
        <title>Comparative genomics of Pseudogymnoascus destructans, the fungus causing white-nose syndrome of bats.</title>
        <authorList>
            <person name="Palmer J.M."/>
            <person name="Drees K.P."/>
            <person name="Foster J.T."/>
            <person name="Lindner D.L."/>
        </authorList>
    </citation>
    <scope>NUCLEOTIDE SEQUENCE [LARGE SCALE GENOMIC DNA]</scope>
    <source>
        <strain evidence="8 9">UAMH 10579</strain>
    </source>
</reference>
<evidence type="ECO:0000256" key="1">
    <source>
        <dbReference type="ARBA" id="ARBA00004141"/>
    </source>
</evidence>
<dbReference type="EMBL" id="KV460229">
    <property type="protein sequence ID" value="OBT96257.2"/>
    <property type="molecule type" value="Genomic_DNA"/>
</dbReference>
<organism evidence="8 9">
    <name type="scientific">Pseudogymnoascus verrucosus</name>
    <dbReference type="NCBI Taxonomy" id="342668"/>
    <lineage>
        <taxon>Eukaryota</taxon>
        <taxon>Fungi</taxon>
        <taxon>Dikarya</taxon>
        <taxon>Ascomycota</taxon>
        <taxon>Pezizomycotina</taxon>
        <taxon>Leotiomycetes</taxon>
        <taxon>Thelebolales</taxon>
        <taxon>Thelebolaceae</taxon>
        <taxon>Pseudogymnoascus</taxon>
    </lineage>
</organism>
<feature type="domain" description="Rhodopsin" evidence="7">
    <location>
        <begin position="22"/>
        <end position="257"/>
    </location>
</feature>
<comment type="similarity">
    <text evidence="5">Belongs to the SAT4 family.</text>
</comment>
<feature type="transmembrane region" description="Helical" evidence="6">
    <location>
        <begin position="38"/>
        <end position="62"/>
    </location>
</feature>
<keyword evidence="3 6" id="KW-1133">Transmembrane helix</keyword>
<dbReference type="Proteomes" id="UP000091956">
    <property type="component" value="Unassembled WGS sequence"/>
</dbReference>
<dbReference type="GeneID" id="28839241"/>
<evidence type="ECO:0000256" key="3">
    <source>
        <dbReference type="ARBA" id="ARBA00022989"/>
    </source>
</evidence>
<sequence length="271" mass="30608">MDRTIIAAMLGCCISGVVILSLRLVLRKVYFYRLDLGDYLAALAMLTLIIYIPTVYISIIWGTPNIEPGTAFTPEDIRRRTVGGKCVLVARVMYISTNWLLKSILLDFYSKIVVELWYGHTMIYIVIVILALTYCVSVIMVFVECHPISLYWRVLHDPAQCVRAMKLLFIEGAFNLFTQIILIVLPLPVLFQVHLPWVKKLSLSLLFTLGFFVIITTCLRLAKIGPNLTSQNGRAFWAAIELPCACLIANAPALYATFIKLLQRDGRLSTD</sequence>
<evidence type="ECO:0000259" key="7">
    <source>
        <dbReference type="Pfam" id="PF20684"/>
    </source>
</evidence>
<reference evidence="9" key="2">
    <citation type="journal article" date="2018" name="Nat. Commun.">
        <title>Extreme sensitivity to ultraviolet light in the fungal pathogen causing white-nose syndrome of bats.</title>
        <authorList>
            <person name="Palmer J.M."/>
            <person name="Drees K.P."/>
            <person name="Foster J.T."/>
            <person name="Lindner D.L."/>
        </authorList>
    </citation>
    <scope>NUCLEOTIDE SEQUENCE [LARGE SCALE GENOMIC DNA]</scope>
    <source>
        <strain evidence="9">UAMH 10579</strain>
    </source>
</reference>
<accession>A0A1B8GK83</accession>
<evidence type="ECO:0000313" key="8">
    <source>
        <dbReference type="EMBL" id="OBT96257.2"/>
    </source>
</evidence>
<dbReference type="RefSeq" id="XP_059319669.1">
    <property type="nucleotide sequence ID" value="XM_059463742.1"/>
</dbReference>
<evidence type="ECO:0000256" key="2">
    <source>
        <dbReference type="ARBA" id="ARBA00022692"/>
    </source>
</evidence>
<feature type="transmembrane region" description="Helical" evidence="6">
    <location>
        <begin position="203"/>
        <end position="222"/>
    </location>
</feature>
<dbReference type="InterPro" id="IPR052337">
    <property type="entry name" value="SAT4-like"/>
</dbReference>
<dbReference type="STRING" id="342668.A0A1B8GK83"/>